<dbReference type="EMBL" id="SJPE01000002">
    <property type="protein sequence ID" value="TBX70677.1"/>
    <property type="molecule type" value="Genomic_DNA"/>
</dbReference>
<keyword evidence="2" id="KW-1185">Reference proteome</keyword>
<dbReference type="InterPro" id="IPR044925">
    <property type="entry name" value="His-Me_finger_sf"/>
</dbReference>
<sequence length="193" mass="23017">MIRLYPNEVFREIETKVSMKYRYAVSNRGRLISFTHEFRDGNLLGGSMSDGYKVFRYRRKNEKGKYVYTTHFVYKMVAEYFIPKTSEDQTCVIHLDYVRDNDAVENLRWVTYEEAIAHRKKSPHVIESRRKLIEHNIKADGRKLTSTSVIRLKKMLNDPNRKTRIKMIAKQFGISEMQVHRIKRGENWGHIKV</sequence>
<accession>A0A4Q9Z928</accession>
<comment type="caution">
    <text evidence="1">The sequence shown here is derived from an EMBL/GenBank/DDBJ whole genome shotgun (WGS) entry which is preliminary data.</text>
</comment>
<proteinExistence type="predicted"/>
<gene>
    <name evidence="1" type="ORF">EZL74_03110</name>
</gene>
<dbReference type="RefSeq" id="WP_131475127.1">
    <property type="nucleotide sequence ID" value="NZ_SJPE01000002.1"/>
</dbReference>
<reference evidence="1 2" key="1">
    <citation type="submission" date="2019-02" db="EMBL/GenBank/DDBJ databases">
        <title>Flavobacterium sp. RD-2-33 isolated from forest soil.</title>
        <authorList>
            <person name="Chaudhary D.K."/>
        </authorList>
    </citation>
    <scope>NUCLEOTIDE SEQUENCE [LARGE SCALE GENOMIC DNA]</scope>
    <source>
        <strain evidence="1 2">RD-2-33</strain>
    </source>
</reference>
<name>A0A4Q9Z928_9FLAO</name>
<dbReference type="Gene3D" id="3.90.75.20">
    <property type="match status" value="1"/>
</dbReference>
<dbReference type="Proteomes" id="UP000293300">
    <property type="component" value="Unassembled WGS sequence"/>
</dbReference>
<dbReference type="SUPFAM" id="SSF54060">
    <property type="entry name" value="His-Me finger endonucleases"/>
    <property type="match status" value="1"/>
</dbReference>
<protein>
    <submittedName>
        <fullName evidence="1">Uncharacterized protein</fullName>
    </submittedName>
</protein>
<dbReference type="AlphaFoldDB" id="A0A4Q9Z928"/>
<organism evidence="1 2">
    <name type="scientific">Flavobacterium silvisoli</name>
    <dbReference type="NCBI Taxonomy" id="2529433"/>
    <lineage>
        <taxon>Bacteria</taxon>
        <taxon>Pseudomonadati</taxon>
        <taxon>Bacteroidota</taxon>
        <taxon>Flavobacteriia</taxon>
        <taxon>Flavobacteriales</taxon>
        <taxon>Flavobacteriaceae</taxon>
        <taxon>Flavobacterium</taxon>
    </lineage>
</organism>
<dbReference type="OrthoDB" id="6631788at2"/>
<evidence type="ECO:0000313" key="1">
    <source>
        <dbReference type="EMBL" id="TBX70677.1"/>
    </source>
</evidence>
<evidence type="ECO:0000313" key="2">
    <source>
        <dbReference type="Proteomes" id="UP000293300"/>
    </source>
</evidence>